<evidence type="ECO:0000313" key="4">
    <source>
        <dbReference type="Proteomes" id="UP000250235"/>
    </source>
</evidence>
<keyword evidence="4" id="KW-1185">Reference proteome</keyword>
<dbReference type="PANTHER" id="PTHR46148:SF60">
    <property type="entry name" value="CHROMO DOMAIN-CONTAINING PROTEIN"/>
    <property type="match status" value="1"/>
</dbReference>
<protein>
    <recommendedName>
        <fullName evidence="1">Tf2-1-like SH3-like domain-containing protein</fullName>
    </recommendedName>
</protein>
<reference evidence="2 4" key="1">
    <citation type="journal article" date="2015" name="Proc. Natl. Acad. Sci. U.S.A.">
        <title>The resurrection genome of Boea hygrometrica: A blueprint for survival of dehydration.</title>
        <authorList>
            <person name="Xiao L."/>
            <person name="Yang G."/>
            <person name="Zhang L."/>
            <person name="Yang X."/>
            <person name="Zhao S."/>
            <person name="Ji Z."/>
            <person name="Zhou Q."/>
            <person name="Hu M."/>
            <person name="Wang Y."/>
            <person name="Chen M."/>
            <person name="Xu Y."/>
            <person name="Jin H."/>
            <person name="Xiao X."/>
            <person name="Hu G."/>
            <person name="Bao F."/>
            <person name="Hu Y."/>
            <person name="Wan P."/>
            <person name="Li L."/>
            <person name="Deng X."/>
            <person name="Kuang T."/>
            <person name="Xiang C."/>
            <person name="Zhu J.K."/>
            <person name="Oliver M.J."/>
            <person name="He Y."/>
        </authorList>
    </citation>
    <scope>NUCLEOTIDE SEQUENCE [LARGE SCALE GENOMIC DNA]</scope>
    <source>
        <strain evidence="4">cv. XS01</strain>
    </source>
</reference>
<evidence type="ECO:0000313" key="3">
    <source>
        <dbReference type="EMBL" id="KZV41294.1"/>
    </source>
</evidence>
<dbReference type="EMBL" id="KQ999547">
    <property type="protein sequence ID" value="KZV41294.1"/>
    <property type="molecule type" value="Genomic_DNA"/>
</dbReference>
<dbReference type="Pfam" id="PF24626">
    <property type="entry name" value="SH3_Tf2-1"/>
    <property type="match status" value="1"/>
</dbReference>
<reference evidence="2" key="2">
    <citation type="submission" date="2016-02" db="EMBL/GenBank/DDBJ databases">
        <authorList>
            <person name="Alioto T."/>
            <person name="Alioto T."/>
        </authorList>
    </citation>
    <scope>NUCLEOTIDE SEQUENCE</scope>
</reference>
<organism evidence="2 4">
    <name type="scientific">Dorcoceras hygrometricum</name>
    <dbReference type="NCBI Taxonomy" id="472368"/>
    <lineage>
        <taxon>Eukaryota</taxon>
        <taxon>Viridiplantae</taxon>
        <taxon>Streptophyta</taxon>
        <taxon>Embryophyta</taxon>
        <taxon>Tracheophyta</taxon>
        <taxon>Spermatophyta</taxon>
        <taxon>Magnoliopsida</taxon>
        <taxon>eudicotyledons</taxon>
        <taxon>Gunneridae</taxon>
        <taxon>Pentapetalae</taxon>
        <taxon>asterids</taxon>
        <taxon>lamiids</taxon>
        <taxon>Lamiales</taxon>
        <taxon>Gesneriaceae</taxon>
        <taxon>Didymocarpoideae</taxon>
        <taxon>Trichosporeae</taxon>
        <taxon>Loxocarpinae</taxon>
        <taxon>Dorcoceras</taxon>
    </lineage>
</organism>
<evidence type="ECO:0000313" key="2">
    <source>
        <dbReference type="EMBL" id="KZV39180.1"/>
    </source>
</evidence>
<dbReference type="PANTHER" id="PTHR46148">
    <property type="entry name" value="CHROMO DOMAIN-CONTAINING PROTEIN"/>
    <property type="match status" value="1"/>
</dbReference>
<proteinExistence type="predicted"/>
<name>A0A2Z7C409_9LAMI</name>
<gene>
    <name evidence="2" type="ORF">F511_25130</name>
    <name evidence="3" type="ORF">F511_41012</name>
</gene>
<dbReference type="Proteomes" id="UP000250235">
    <property type="component" value="Unassembled WGS sequence"/>
</dbReference>
<sequence length="163" mass="18735">MSPYEALYGHKCRTPLHWDEVGERAGLGPDVVEQTAEAVRKIQERMRASQSRQKSYADSRRRELSFKVGDHVFFRVAPMKGVMRFGKKGKLSPRYIGPYEFLDKVGTLAYRLAFPPHLSSVHSAFHVSALRNYIPTPSHVLSYEPIYLAPDLSYEERPKRILL</sequence>
<evidence type="ECO:0000259" key="1">
    <source>
        <dbReference type="Pfam" id="PF24626"/>
    </source>
</evidence>
<dbReference type="InterPro" id="IPR056924">
    <property type="entry name" value="SH3_Tf2-1"/>
</dbReference>
<dbReference type="OrthoDB" id="1738613at2759"/>
<dbReference type="EMBL" id="KV001304">
    <property type="protein sequence ID" value="KZV39180.1"/>
    <property type="molecule type" value="Genomic_DNA"/>
</dbReference>
<dbReference type="AlphaFoldDB" id="A0A2Z7C409"/>
<feature type="domain" description="Tf2-1-like SH3-like" evidence="1">
    <location>
        <begin position="69"/>
        <end position="133"/>
    </location>
</feature>
<accession>A0A2Z7C409</accession>